<reference evidence="2 3" key="1">
    <citation type="submission" date="2023-02" db="EMBL/GenBank/DDBJ databases">
        <title>LHISI_Scaffold_Assembly.</title>
        <authorList>
            <person name="Stuart O.P."/>
            <person name="Cleave R."/>
            <person name="Magrath M.J.L."/>
            <person name="Mikheyev A.S."/>
        </authorList>
    </citation>
    <scope>NUCLEOTIDE SEQUENCE [LARGE SCALE GENOMIC DNA]</scope>
    <source>
        <strain evidence="2">Daus_M_001</strain>
        <tissue evidence="2">Leg muscle</tissue>
    </source>
</reference>
<evidence type="ECO:0000313" key="3">
    <source>
        <dbReference type="Proteomes" id="UP001159363"/>
    </source>
</evidence>
<feature type="compositionally biased region" description="Basic and acidic residues" evidence="1">
    <location>
        <begin position="158"/>
        <end position="180"/>
    </location>
</feature>
<organism evidence="2 3">
    <name type="scientific">Dryococelus australis</name>
    <dbReference type="NCBI Taxonomy" id="614101"/>
    <lineage>
        <taxon>Eukaryota</taxon>
        <taxon>Metazoa</taxon>
        <taxon>Ecdysozoa</taxon>
        <taxon>Arthropoda</taxon>
        <taxon>Hexapoda</taxon>
        <taxon>Insecta</taxon>
        <taxon>Pterygota</taxon>
        <taxon>Neoptera</taxon>
        <taxon>Polyneoptera</taxon>
        <taxon>Phasmatodea</taxon>
        <taxon>Verophasmatodea</taxon>
        <taxon>Anareolatae</taxon>
        <taxon>Phasmatidae</taxon>
        <taxon>Eurycanthinae</taxon>
        <taxon>Dryococelus</taxon>
    </lineage>
</organism>
<feature type="region of interest" description="Disordered" evidence="1">
    <location>
        <begin position="261"/>
        <end position="281"/>
    </location>
</feature>
<protein>
    <submittedName>
        <fullName evidence="2">Uncharacterized protein</fullName>
    </submittedName>
</protein>
<feature type="compositionally biased region" description="Basic and acidic residues" evidence="1">
    <location>
        <begin position="267"/>
        <end position="279"/>
    </location>
</feature>
<evidence type="ECO:0000313" key="2">
    <source>
        <dbReference type="EMBL" id="KAJ8896224.1"/>
    </source>
</evidence>
<comment type="caution">
    <text evidence="2">The sequence shown here is derived from an EMBL/GenBank/DDBJ whole genome shotgun (WGS) entry which is preliminary data.</text>
</comment>
<name>A0ABQ9IHN4_9NEOP</name>
<sequence>MGEIEEVESSNTSTEVVAAVLVEEVTNAKPSSRHFGALTSVHDVLKAFKSLCAKRVFLLQIITLDARPTVSQIKSEPPLSTTARTPVLLVSVLELTIILVIHTKLDSTLYFTAFIIGRSTTNGESRRLGGGLVPEGTTRRSDACAMQQRSSDKSSACRPERRAAAARTSSDHHDGSSSHVVNADERVCSCIHFHETGEPQWRSGQTTRLSAGSFPDFHTWESYWTMRLVGGFSQVYLVPPALAFRRCSILTPLHPNRSVLEASTSDCRSETTDSSRTRQQDGVAYQQHVEIPFAVCDINNRMHIAYSSKLWGKFYLGLSPPTSLHVQSEYWIKLAAANKGADTGHRRVLKRRGG</sequence>
<evidence type="ECO:0000256" key="1">
    <source>
        <dbReference type="SAM" id="MobiDB-lite"/>
    </source>
</evidence>
<proteinExistence type="predicted"/>
<dbReference type="EMBL" id="JARBHB010000001">
    <property type="protein sequence ID" value="KAJ8896224.1"/>
    <property type="molecule type" value="Genomic_DNA"/>
</dbReference>
<accession>A0ABQ9IHN4</accession>
<keyword evidence="3" id="KW-1185">Reference proteome</keyword>
<dbReference type="Proteomes" id="UP001159363">
    <property type="component" value="Chromosome 1"/>
</dbReference>
<feature type="region of interest" description="Disordered" evidence="1">
    <location>
        <begin position="122"/>
        <end position="180"/>
    </location>
</feature>
<gene>
    <name evidence="2" type="ORF">PR048_001567</name>
</gene>